<evidence type="ECO:0000256" key="4">
    <source>
        <dbReference type="ARBA" id="ARBA00024004"/>
    </source>
</evidence>
<feature type="region of interest" description="Disordered" evidence="6">
    <location>
        <begin position="1"/>
        <end position="22"/>
    </location>
</feature>
<feature type="compositionally biased region" description="Basic and acidic residues" evidence="6">
    <location>
        <begin position="499"/>
        <end position="514"/>
    </location>
</feature>
<dbReference type="SUPFAM" id="SSF49599">
    <property type="entry name" value="TRAF domain-like"/>
    <property type="match status" value="1"/>
</dbReference>
<keyword evidence="7" id="KW-0472">Membrane</keyword>
<gene>
    <name evidence="9" type="ORF">SELMODRAFT_431243</name>
</gene>
<evidence type="ECO:0000313" key="9">
    <source>
        <dbReference type="EMBL" id="EFJ05755.1"/>
    </source>
</evidence>
<feature type="region of interest" description="Disordered" evidence="6">
    <location>
        <begin position="440"/>
        <end position="572"/>
    </location>
</feature>
<sequence>MATTLAKRPKLSGLGESPGAPSAAPFSSPYSPISLTFTLNVISCGFCKEVLVSCIYQCRNHHLVCAHCRNTERRWCSCPGTVESFRNEALERLVGCFSVLCSNSSFGCPDAFPIYARRAHEARCSFAPRRCASCSFTGAASQFSSHFSDHHRWNIIDIPDYNVEFGMALKGSEARVIPVRIGSSEAMFLIHFEQQGSSGRLYPSEVARHQENVKTTVIFLMDAYGPRFASSAARTALAYSIERRETLPFMANGSIYDNNSRHTVRNVHGIVCALSWGILIPLVIRWYGFVTRLQVQGRHLKLFYAVRIIAYTLGFGGTIVGLWLAGDAGEIGNKAHFSIAIALLVLGGIGAIGFQCYCCCPVDGVAWAVMIMGIVNVFKGFDMLDPPRGYRIAYTVVLSLGCVAGVAAEILISKLEIILGLYMPPKRKETEHPSLEAAVEAAHRAAHNGDERGDDRNVGDSPHAVRPEDPESTKHIGDGENHDDETKDFDAPHPMFDSHQVEKCHRQQRDRDAEVGFVVGDAAVRDHARPEPDRRRGRGDGVERRLEKDVRSRQGTGQEILPVDEHWDEDPP</sequence>
<keyword evidence="1" id="KW-0479">Metal-binding</keyword>
<keyword evidence="7" id="KW-1133">Transmembrane helix</keyword>
<dbReference type="InParanoid" id="D8TBZ9"/>
<feature type="compositionally biased region" description="Basic and acidic residues" evidence="6">
    <location>
        <begin position="441"/>
        <end position="491"/>
    </location>
</feature>
<dbReference type="eggNOG" id="KOG3002">
    <property type="taxonomic scope" value="Eukaryota"/>
</dbReference>
<feature type="compositionally biased region" description="Low complexity" evidence="6">
    <location>
        <begin position="12"/>
        <end position="22"/>
    </location>
</feature>
<dbReference type="Pfam" id="PF21361">
    <property type="entry name" value="Sina_ZnF"/>
    <property type="match status" value="1"/>
</dbReference>
<organism evidence="10">
    <name type="scientific">Selaginella moellendorffii</name>
    <name type="common">Spikemoss</name>
    <dbReference type="NCBI Taxonomy" id="88036"/>
    <lineage>
        <taxon>Eukaryota</taxon>
        <taxon>Viridiplantae</taxon>
        <taxon>Streptophyta</taxon>
        <taxon>Embryophyta</taxon>
        <taxon>Tracheophyta</taxon>
        <taxon>Lycopodiopsida</taxon>
        <taxon>Selaginellales</taxon>
        <taxon>Selaginellaceae</taxon>
        <taxon>Selaginella</taxon>
    </lineage>
</organism>
<dbReference type="KEGG" id="smo:SELMODRAFT_431243"/>
<evidence type="ECO:0000256" key="1">
    <source>
        <dbReference type="ARBA" id="ARBA00022723"/>
    </source>
</evidence>
<accession>D8TBZ9</accession>
<evidence type="ECO:0000256" key="3">
    <source>
        <dbReference type="ARBA" id="ARBA00022833"/>
    </source>
</evidence>
<comment type="function">
    <text evidence="4">E3 ubiquitin-protein ligase that mediates ubiquitination and subsequent proteasomal degradation of target proteins. E3 ubiquitin ligases accept ubiquitin from an E2 ubiquitin-conjugating enzyme in the form of a thioester and then directly transfers the ubiquitin to targeted substrates. It probably triggers the ubiquitin-mediated degradation of different substrates.</text>
</comment>
<feature type="transmembrane region" description="Helical" evidence="7">
    <location>
        <begin position="393"/>
        <end position="412"/>
    </location>
</feature>
<dbReference type="HOGENOM" id="CLU_488696_0_0_1"/>
<feature type="transmembrane region" description="Helical" evidence="7">
    <location>
        <begin position="302"/>
        <end position="325"/>
    </location>
</feature>
<feature type="compositionally biased region" description="Basic and acidic residues" evidence="6">
    <location>
        <begin position="523"/>
        <end position="552"/>
    </location>
</feature>
<dbReference type="eggNOG" id="KOG4293">
    <property type="taxonomic scope" value="Eukaryota"/>
</dbReference>
<dbReference type="PANTHER" id="PTHR46632">
    <property type="entry name" value="E3 UBIQUITIN-PROTEIN LIGASE SINA-LIKE 4"/>
    <property type="match status" value="1"/>
</dbReference>
<proteinExistence type="predicted"/>
<dbReference type="InterPro" id="IPR013083">
    <property type="entry name" value="Znf_RING/FYVE/PHD"/>
</dbReference>
<dbReference type="EMBL" id="GL377714">
    <property type="protein sequence ID" value="EFJ05755.1"/>
    <property type="molecule type" value="Genomic_DNA"/>
</dbReference>
<evidence type="ECO:0000259" key="8">
    <source>
        <dbReference type="PROSITE" id="PS51081"/>
    </source>
</evidence>
<keyword evidence="7" id="KW-0812">Transmembrane</keyword>
<feature type="domain" description="SIAH-type" evidence="8">
    <location>
        <begin position="96"/>
        <end position="152"/>
    </location>
</feature>
<evidence type="ECO:0000256" key="5">
    <source>
        <dbReference type="PROSITE-ProRule" id="PRU00455"/>
    </source>
</evidence>
<dbReference type="STRING" id="88036.D8TBZ9"/>
<name>D8TBZ9_SELML</name>
<dbReference type="GO" id="GO:0061630">
    <property type="term" value="F:ubiquitin protein ligase activity"/>
    <property type="evidence" value="ECO:0000318"/>
    <property type="project" value="GO_Central"/>
</dbReference>
<evidence type="ECO:0000313" key="10">
    <source>
        <dbReference type="Proteomes" id="UP000001514"/>
    </source>
</evidence>
<dbReference type="PANTHER" id="PTHR46632:SF16">
    <property type="entry name" value="E3 UBIQUITIN-PROTEIN LIGASE SINA-LIKE 10"/>
    <property type="match status" value="1"/>
</dbReference>
<dbReference type="InterPro" id="IPR013010">
    <property type="entry name" value="Znf_SIAH"/>
</dbReference>
<dbReference type="GO" id="GO:0005737">
    <property type="term" value="C:cytoplasm"/>
    <property type="evidence" value="ECO:0000318"/>
    <property type="project" value="GO_Central"/>
</dbReference>
<evidence type="ECO:0000256" key="7">
    <source>
        <dbReference type="SAM" id="Phobius"/>
    </source>
</evidence>
<dbReference type="PROSITE" id="PS51081">
    <property type="entry name" value="ZF_SIAH"/>
    <property type="match status" value="1"/>
</dbReference>
<dbReference type="AlphaFoldDB" id="D8TBZ9"/>
<evidence type="ECO:0000256" key="2">
    <source>
        <dbReference type="ARBA" id="ARBA00022771"/>
    </source>
</evidence>
<dbReference type="CDD" id="cd08760">
    <property type="entry name" value="Cyt_b561_FRRS1_like"/>
    <property type="match status" value="1"/>
</dbReference>
<dbReference type="GO" id="GO:0016567">
    <property type="term" value="P:protein ubiquitination"/>
    <property type="evidence" value="ECO:0007669"/>
    <property type="project" value="UniProtKB-UniPathway"/>
</dbReference>
<dbReference type="UniPathway" id="UPA00143"/>
<feature type="transmembrane region" description="Helical" evidence="7">
    <location>
        <begin position="364"/>
        <end position="381"/>
    </location>
</feature>
<dbReference type="Gene3D" id="3.30.40.10">
    <property type="entry name" value="Zinc/RING finger domain, C3HC4 (zinc finger)"/>
    <property type="match status" value="1"/>
</dbReference>
<keyword evidence="10" id="KW-1185">Reference proteome</keyword>
<keyword evidence="2 5" id="KW-0863">Zinc-finger</keyword>
<dbReference type="Gramene" id="EFJ05755">
    <property type="protein sequence ID" value="EFJ05755"/>
    <property type="gene ID" value="SELMODRAFT_431243"/>
</dbReference>
<dbReference type="GO" id="GO:0008270">
    <property type="term" value="F:zinc ion binding"/>
    <property type="evidence" value="ECO:0007669"/>
    <property type="project" value="UniProtKB-KW"/>
</dbReference>
<feature type="transmembrane region" description="Helical" evidence="7">
    <location>
        <begin position="337"/>
        <end position="357"/>
    </location>
</feature>
<protein>
    <recommendedName>
        <fullName evidence="8">SIAH-type domain-containing protein</fullName>
    </recommendedName>
</protein>
<evidence type="ECO:0000256" key="6">
    <source>
        <dbReference type="SAM" id="MobiDB-lite"/>
    </source>
</evidence>
<keyword evidence="3" id="KW-0862">Zinc</keyword>
<feature type="transmembrane region" description="Helical" evidence="7">
    <location>
        <begin position="267"/>
        <end position="290"/>
    </location>
</feature>
<dbReference type="InterPro" id="IPR044286">
    <property type="entry name" value="SINL_plant"/>
</dbReference>
<dbReference type="Proteomes" id="UP000001514">
    <property type="component" value="Unassembled WGS sequence"/>
</dbReference>
<reference evidence="9 10" key="1">
    <citation type="journal article" date="2011" name="Science">
        <title>The Selaginella genome identifies genetic changes associated with the evolution of vascular plants.</title>
        <authorList>
            <person name="Banks J.A."/>
            <person name="Nishiyama T."/>
            <person name="Hasebe M."/>
            <person name="Bowman J.L."/>
            <person name="Gribskov M."/>
            <person name="dePamphilis C."/>
            <person name="Albert V.A."/>
            <person name="Aono N."/>
            <person name="Aoyama T."/>
            <person name="Ambrose B.A."/>
            <person name="Ashton N.W."/>
            <person name="Axtell M.J."/>
            <person name="Barker E."/>
            <person name="Barker M.S."/>
            <person name="Bennetzen J.L."/>
            <person name="Bonawitz N.D."/>
            <person name="Chapple C."/>
            <person name="Cheng C."/>
            <person name="Correa L.G."/>
            <person name="Dacre M."/>
            <person name="DeBarry J."/>
            <person name="Dreyer I."/>
            <person name="Elias M."/>
            <person name="Engstrom E.M."/>
            <person name="Estelle M."/>
            <person name="Feng L."/>
            <person name="Finet C."/>
            <person name="Floyd S.K."/>
            <person name="Frommer W.B."/>
            <person name="Fujita T."/>
            <person name="Gramzow L."/>
            <person name="Gutensohn M."/>
            <person name="Harholt J."/>
            <person name="Hattori M."/>
            <person name="Heyl A."/>
            <person name="Hirai T."/>
            <person name="Hiwatashi Y."/>
            <person name="Ishikawa M."/>
            <person name="Iwata M."/>
            <person name="Karol K.G."/>
            <person name="Koehler B."/>
            <person name="Kolukisaoglu U."/>
            <person name="Kubo M."/>
            <person name="Kurata T."/>
            <person name="Lalonde S."/>
            <person name="Li K."/>
            <person name="Li Y."/>
            <person name="Litt A."/>
            <person name="Lyons E."/>
            <person name="Manning G."/>
            <person name="Maruyama T."/>
            <person name="Michael T.P."/>
            <person name="Mikami K."/>
            <person name="Miyazaki S."/>
            <person name="Morinaga S."/>
            <person name="Murata T."/>
            <person name="Mueller-Roeber B."/>
            <person name="Nelson D.R."/>
            <person name="Obara M."/>
            <person name="Oguri Y."/>
            <person name="Olmstead R.G."/>
            <person name="Onodera N."/>
            <person name="Petersen B.L."/>
            <person name="Pils B."/>
            <person name="Prigge M."/>
            <person name="Rensing S.A."/>
            <person name="Riano-Pachon D.M."/>
            <person name="Roberts A.W."/>
            <person name="Sato Y."/>
            <person name="Scheller H.V."/>
            <person name="Schulz B."/>
            <person name="Schulz C."/>
            <person name="Shakirov E.V."/>
            <person name="Shibagaki N."/>
            <person name="Shinohara N."/>
            <person name="Shippen D.E."/>
            <person name="Soerensen I."/>
            <person name="Sotooka R."/>
            <person name="Sugimoto N."/>
            <person name="Sugita M."/>
            <person name="Sumikawa N."/>
            <person name="Tanurdzic M."/>
            <person name="Theissen G."/>
            <person name="Ulvskov P."/>
            <person name="Wakazuki S."/>
            <person name="Weng J.K."/>
            <person name="Willats W.W."/>
            <person name="Wipf D."/>
            <person name="Wolf P.G."/>
            <person name="Yang L."/>
            <person name="Zimmer A.D."/>
            <person name="Zhu Q."/>
            <person name="Mitros T."/>
            <person name="Hellsten U."/>
            <person name="Loque D."/>
            <person name="Otillar R."/>
            <person name="Salamov A."/>
            <person name="Schmutz J."/>
            <person name="Shapiro H."/>
            <person name="Lindquist E."/>
            <person name="Lucas S."/>
            <person name="Rokhsar D."/>
            <person name="Grigoriev I.V."/>
        </authorList>
    </citation>
    <scope>NUCLEOTIDE SEQUENCE [LARGE SCALE GENOMIC DNA]</scope>
</reference>